<comment type="caution">
    <text evidence="2">The sequence shown here is derived from an EMBL/GenBank/DDBJ whole genome shotgun (WGS) entry which is preliminary data.</text>
</comment>
<sequence length="416" mass="44478">MQIQALSEATLAAAAAVWNSVVKDGMAFPQTDVLDADAARAFFAGQSFTGVALDGDAVAGLYILHPNNIGRCGHIANASYAVAKHRRGMHIGEALVRHSIAQAQAFGFRILQFNAVVASNAPALALYRKIGFTPLGTIPGGFRLNDGSYADIIPHWIDVTAEKTSCTGADKIRRLGTPARGSWLLIRRGKHILIDTGYPEDWDGFCDGLAALNLTPDDIDFLFLTHAHDDHAGFVNRLLKGRAIRAVAAQKALPGLRRGQNGPGGGAPDTAAIAACMQMIREGHGAHRFPALTPEAEAHFLWVAPGQTAEAEGLLDGKIVFLPGHTDDSIGLLTPAGALFCGDAAQDRPDTPMKTTIWIGDLPAYRKSWQQIIDLAPEQIYPGHGEPFAPTLLPAQLASLEDLVLLPMPRVHKKKN</sequence>
<evidence type="ECO:0000313" key="3">
    <source>
        <dbReference type="Proteomes" id="UP000004754"/>
    </source>
</evidence>
<dbReference type="AlphaFoldDB" id="E6MII6"/>
<feature type="domain" description="N-acetyltransferase" evidence="1">
    <location>
        <begin position="1"/>
        <end position="154"/>
    </location>
</feature>
<proteinExistence type="predicted"/>
<dbReference type="SMART" id="SM00849">
    <property type="entry name" value="Lactamase_B"/>
    <property type="match status" value="1"/>
</dbReference>
<dbReference type="InterPro" id="IPR050855">
    <property type="entry name" value="NDM-1-like"/>
</dbReference>
<dbReference type="HOGENOM" id="CLU_660327_0_0_9"/>
<gene>
    <name evidence="2" type="ORF">HMP0721_1821</name>
</gene>
<dbReference type="Gene3D" id="3.60.15.10">
    <property type="entry name" value="Ribonuclease Z/Hydroxyacylglutathione hydrolase-like"/>
    <property type="match status" value="1"/>
</dbReference>
<dbReference type="InterPro" id="IPR036866">
    <property type="entry name" value="RibonucZ/Hydroxyglut_hydro"/>
</dbReference>
<dbReference type="InterPro" id="IPR000182">
    <property type="entry name" value="GNAT_dom"/>
</dbReference>
<dbReference type="eggNOG" id="COG0491">
    <property type="taxonomic scope" value="Bacteria"/>
</dbReference>
<dbReference type="Proteomes" id="UP000004754">
    <property type="component" value="Unassembled WGS sequence"/>
</dbReference>
<protein>
    <submittedName>
        <fullName evidence="2">Metallo-beta-lactamase domain protein</fullName>
    </submittedName>
</protein>
<dbReference type="eggNOG" id="COG1247">
    <property type="taxonomic scope" value="Bacteria"/>
</dbReference>
<dbReference type="PANTHER" id="PTHR42951">
    <property type="entry name" value="METALLO-BETA-LACTAMASE DOMAIN-CONTAINING"/>
    <property type="match status" value="1"/>
</dbReference>
<accession>E6MII6</accession>
<dbReference type="SUPFAM" id="SSF55729">
    <property type="entry name" value="Acyl-CoA N-acyltransferases (Nat)"/>
    <property type="match status" value="1"/>
</dbReference>
<dbReference type="InterPro" id="IPR001279">
    <property type="entry name" value="Metallo-B-lactamas"/>
</dbReference>
<evidence type="ECO:0000259" key="1">
    <source>
        <dbReference type="PROSITE" id="PS51186"/>
    </source>
</evidence>
<organism evidence="2 3">
    <name type="scientific">Pseudoramibacter alactolyticus ATCC 23263</name>
    <dbReference type="NCBI Taxonomy" id="887929"/>
    <lineage>
        <taxon>Bacteria</taxon>
        <taxon>Bacillati</taxon>
        <taxon>Bacillota</taxon>
        <taxon>Clostridia</taxon>
        <taxon>Eubacteriales</taxon>
        <taxon>Eubacteriaceae</taxon>
        <taxon>Pseudoramibacter</taxon>
    </lineage>
</organism>
<evidence type="ECO:0000313" key="2">
    <source>
        <dbReference type="EMBL" id="EFV01082.1"/>
    </source>
</evidence>
<reference evidence="2 3" key="1">
    <citation type="submission" date="2010-12" db="EMBL/GenBank/DDBJ databases">
        <authorList>
            <person name="Muzny D."/>
            <person name="Qin X."/>
            <person name="Deng J."/>
            <person name="Jiang H."/>
            <person name="Liu Y."/>
            <person name="Qu J."/>
            <person name="Song X.-Z."/>
            <person name="Zhang L."/>
            <person name="Thornton R."/>
            <person name="Coyle M."/>
            <person name="Francisco L."/>
            <person name="Jackson L."/>
            <person name="Javaid M."/>
            <person name="Korchina V."/>
            <person name="Kovar C."/>
            <person name="Mata R."/>
            <person name="Mathew T."/>
            <person name="Ngo R."/>
            <person name="Nguyen L."/>
            <person name="Nguyen N."/>
            <person name="Okwuonu G."/>
            <person name="Ongeri F."/>
            <person name="Pham C."/>
            <person name="Simmons D."/>
            <person name="Wilczek-Boney K."/>
            <person name="Hale W."/>
            <person name="Jakkamsetti A."/>
            <person name="Pham P."/>
            <person name="Ruth R."/>
            <person name="San Lucas F."/>
            <person name="Warren J."/>
            <person name="Zhang J."/>
            <person name="Zhao Z."/>
            <person name="Zhou C."/>
            <person name="Zhu D."/>
            <person name="Lee S."/>
            <person name="Bess C."/>
            <person name="Blankenburg K."/>
            <person name="Forbes L."/>
            <person name="Fu Q."/>
            <person name="Gubbala S."/>
            <person name="Hirani K."/>
            <person name="Jayaseelan J.C."/>
            <person name="Lara F."/>
            <person name="Munidasa M."/>
            <person name="Palculict T."/>
            <person name="Patil S."/>
            <person name="Pu L.-L."/>
            <person name="Saada N."/>
            <person name="Tang L."/>
            <person name="Weissenberger G."/>
            <person name="Zhu Y."/>
            <person name="Hemphill L."/>
            <person name="Shang Y."/>
            <person name="Youmans B."/>
            <person name="Ayvaz T."/>
            <person name="Ross M."/>
            <person name="Santibanez J."/>
            <person name="Aqrawi P."/>
            <person name="Gross S."/>
            <person name="Joshi V."/>
            <person name="Fowler G."/>
            <person name="Nazareth L."/>
            <person name="Reid J."/>
            <person name="Worley K."/>
            <person name="Petrosino J."/>
            <person name="Highlander S."/>
            <person name="Gibbs R."/>
        </authorList>
    </citation>
    <scope>NUCLEOTIDE SEQUENCE [LARGE SCALE GENOMIC DNA]</scope>
    <source>
        <strain evidence="2 3">ATCC 23263</strain>
    </source>
</reference>
<dbReference type="SUPFAM" id="SSF56281">
    <property type="entry name" value="Metallo-hydrolase/oxidoreductase"/>
    <property type="match status" value="1"/>
</dbReference>
<dbReference type="STRING" id="887929.HMP0721_1821"/>
<name>E6MII6_9FIRM</name>
<dbReference type="Pfam" id="PF00753">
    <property type="entry name" value="Lactamase_B"/>
    <property type="match status" value="1"/>
</dbReference>
<keyword evidence="3" id="KW-1185">Reference proteome</keyword>
<dbReference type="Pfam" id="PF00583">
    <property type="entry name" value="Acetyltransf_1"/>
    <property type="match status" value="1"/>
</dbReference>
<dbReference type="GO" id="GO:0016747">
    <property type="term" value="F:acyltransferase activity, transferring groups other than amino-acyl groups"/>
    <property type="evidence" value="ECO:0007669"/>
    <property type="project" value="InterPro"/>
</dbReference>
<dbReference type="PROSITE" id="PS51186">
    <property type="entry name" value="GNAT"/>
    <property type="match status" value="1"/>
</dbReference>
<dbReference type="EMBL" id="AEQN01000023">
    <property type="protein sequence ID" value="EFV01082.1"/>
    <property type="molecule type" value="Genomic_DNA"/>
</dbReference>
<dbReference type="PANTHER" id="PTHR42951:SF17">
    <property type="entry name" value="METALLO-BETA-LACTAMASE DOMAIN-CONTAINING PROTEIN"/>
    <property type="match status" value="1"/>
</dbReference>
<dbReference type="Gene3D" id="3.40.630.30">
    <property type="match status" value="1"/>
</dbReference>
<dbReference type="InterPro" id="IPR016181">
    <property type="entry name" value="Acyl_CoA_acyltransferase"/>
</dbReference>